<proteinExistence type="inferred from homology"/>
<dbReference type="InterPro" id="IPR001128">
    <property type="entry name" value="Cyt_P450"/>
</dbReference>
<evidence type="ECO:0000256" key="8">
    <source>
        <dbReference type="SAM" id="MobiDB-lite"/>
    </source>
</evidence>
<feature type="compositionally biased region" description="Basic and acidic residues" evidence="8">
    <location>
        <begin position="1"/>
        <end position="10"/>
    </location>
</feature>
<dbReference type="FunFam" id="1.10.630.10:FF:000018">
    <property type="entry name" value="Cytochrome P450 monooxygenase"/>
    <property type="match status" value="1"/>
</dbReference>
<accession>A0A285GL06</accession>
<evidence type="ECO:0000313" key="10">
    <source>
        <dbReference type="Proteomes" id="UP000219612"/>
    </source>
</evidence>
<dbReference type="PANTHER" id="PTHR46696:SF1">
    <property type="entry name" value="CYTOCHROME P450 YJIB-RELATED"/>
    <property type="match status" value="1"/>
</dbReference>
<name>A0A285GL06_9ACTN</name>
<dbReference type="Gene3D" id="1.10.630.10">
    <property type="entry name" value="Cytochrome P450"/>
    <property type="match status" value="1"/>
</dbReference>
<dbReference type="EMBL" id="OBDY01000002">
    <property type="protein sequence ID" value="SNY24310.1"/>
    <property type="molecule type" value="Genomic_DNA"/>
</dbReference>
<dbReference type="GO" id="GO:0016705">
    <property type="term" value="F:oxidoreductase activity, acting on paired donors, with incorporation or reduction of molecular oxygen"/>
    <property type="evidence" value="ECO:0007669"/>
    <property type="project" value="InterPro"/>
</dbReference>
<protein>
    <submittedName>
        <fullName evidence="9">Cytochrome P450</fullName>
    </submittedName>
</protein>
<dbReference type="InterPro" id="IPR002397">
    <property type="entry name" value="Cyt_P450_B"/>
</dbReference>
<dbReference type="PRINTS" id="PR00385">
    <property type="entry name" value="P450"/>
</dbReference>
<evidence type="ECO:0000256" key="2">
    <source>
        <dbReference type="ARBA" id="ARBA00022617"/>
    </source>
</evidence>
<evidence type="ECO:0000256" key="7">
    <source>
        <dbReference type="RuleBase" id="RU000461"/>
    </source>
</evidence>
<evidence type="ECO:0000256" key="1">
    <source>
        <dbReference type="ARBA" id="ARBA00010617"/>
    </source>
</evidence>
<dbReference type="Pfam" id="PF00067">
    <property type="entry name" value="p450"/>
    <property type="match status" value="1"/>
</dbReference>
<dbReference type="Proteomes" id="UP000219612">
    <property type="component" value="Unassembled WGS sequence"/>
</dbReference>
<dbReference type="GO" id="GO:0005506">
    <property type="term" value="F:iron ion binding"/>
    <property type="evidence" value="ECO:0007669"/>
    <property type="project" value="InterPro"/>
</dbReference>
<dbReference type="GO" id="GO:0004497">
    <property type="term" value="F:monooxygenase activity"/>
    <property type="evidence" value="ECO:0007669"/>
    <property type="project" value="UniProtKB-KW"/>
</dbReference>
<evidence type="ECO:0000256" key="6">
    <source>
        <dbReference type="ARBA" id="ARBA00023033"/>
    </source>
</evidence>
<feature type="region of interest" description="Disordered" evidence="8">
    <location>
        <begin position="1"/>
        <end position="31"/>
    </location>
</feature>
<comment type="similarity">
    <text evidence="1 7">Belongs to the cytochrome P450 family.</text>
</comment>
<evidence type="ECO:0000256" key="3">
    <source>
        <dbReference type="ARBA" id="ARBA00022723"/>
    </source>
</evidence>
<evidence type="ECO:0000256" key="5">
    <source>
        <dbReference type="ARBA" id="ARBA00023004"/>
    </source>
</evidence>
<dbReference type="PANTHER" id="PTHR46696">
    <property type="entry name" value="P450, PUTATIVE (EUROFUNG)-RELATED"/>
    <property type="match status" value="1"/>
</dbReference>
<sequence>MIGDAPRMDKATLPSSYPLSRTCPLDPPAEYGRLRTEEPMHRVRLDFDGSTVWLVTRHEDARAILGDTRFSSDFAKPGFPARLTSQPPGPGTFIRMDAPDHTRLRRLLVPELVRKRVDALRPAIERIVDELIDGMLAAGPPVDLVDAFALPLPSRVITELLGVAYEDRAFFHETTKVMGDQHVDPQTRLTVRNQMRDYLDRLVAVKEAEPADDLLSRLVQRREKAGVSRAEVLGIATLLMVAGYETVANQIGVGTVALLEHSEQVEHLRAHPEAMPAAVEEVLRHQTVIDYGARRVATEDVEVGGRLIRSGEGVLVVLAAANRDEEVFAGSDRFDIGREPRDHLSFGFGVHQCVGQVLARAQLEIAWTALLRRLPGLRLALPVEKVAFRHDMFVYGVHELPVTW</sequence>
<organism evidence="9 10">
    <name type="scientific">Paractinoplanes atraurantiacus</name>
    <dbReference type="NCBI Taxonomy" id="1036182"/>
    <lineage>
        <taxon>Bacteria</taxon>
        <taxon>Bacillati</taxon>
        <taxon>Actinomycetota</taxon>
        <taxon>Actinomycetes</taxon>
        <taxon>Micromonosporales</taxon>
        <taxon>Micromonosporaceae</taxon>
        <taxon>Paractinoplanes</taxon>
    </lineage>
</organism>
<dbReference type="PROSITE" id="PS00086">
    <property type="entry name" value="CYTOCHROME_P450"/>
    <property type="match status" value="1"/>
</dbReference>
<keyword evidence="10" id="KW-1185">Reference proteome</keyword>
<dbReference type="CDD" id="cd11030">
    <property type="entry name" value="CYP105-like"/>
    <property type="match status" value="1"/>
</dbReference>
<evidence type="ECO:0000256" key="4">
    <source>
        <dbReference type="ARBA" id="ARBA00023002"/>
    </source>
</evidence>
<keyword evidence="3 7" id="KW-0479">Metal-binding</keyword>
<keyword evidence="6 7" id="KW-0503">Monooxygenase</keyword>
<keyword evidence="2 7" id="KW-0349">Heme</keyword>
<dbReference type="SUPFAM" id="SSF48264">
    <property type="entry name" value="Cytochrome P450"/>
    <property type="match status" value="1"/>
</dbReference>
<keyword evidence="5 7" id="KW-0408">Iron</keyword>
<dbReference type="InterPro" id="IPR036396">
    <property type="entry name" value="Cyt_P450_sf"/>
</dbReference>
<evidence type="ECO:0000313" key="9">
    <source>
        <dbReference type="EMBL" id="SNY24310.1"/>
    </source>
</evidence>
<keyword evidence="4 7" id="KW-0560">Oxidoreductase</keyword>
<dbReference type="GO" id="GO:0017000">
    <property type="term" value="P:antibiotic biosynthetic process"/>
    <property type="evidence" value="ECO:0007669"/>
    <property type="project" value="UniProtKB-ARBA"/>
</dbReference>
<reference evidence="9 10" key="1">
    <citation type="submission" date="2017-09" db="EMBL/GenBank/DDBJ databases">
        <authorList>
            <person name="Ehlers B."/>
            <person name="Leendertz F.H."/>
        </authorList>
    </citation>
    <scope>NUCLEOTIDE SEQUENCE [LARGE SCALE GENOMIC DNA]</scope>
    <source>
        <strain evidence="9 10">CGMCC 4.6857</strain>
    </source>
</reference>
<dbReference type="GO" id="GO:0020037">
    <property type="term" value="F:heme binding"/>
    <property type="evidence" value="ECO:0007669"/>
    <property type="project" value="InterPro"/>
</dbReference>
<dbReference type="PRINTS" id="PR00359">
    <property type="entry name" value="BP450"/>
</dbReference>
<gene>
    <name evidence="9" type="ORF">SAMN05421748_102176</name>
</gene>
<dbReference type="AlphaFoldDB" id="A0A285GL06"/>
<dbReference type="InterPro" id="IPR017972">
    <property type="entry name" value="Cyt_P450_CS"/>
</dbReference>